<dbReference type="SUPFAM" id="SSF100966">
    <property type="entry name" value="Translation initiation factor 2 beta, aIF2beta, N-terminal domain"/>
    <property type="match status" value="1"/>
</dbReference>
<proteinExistence type="inferred from homology"/>
<reference evidence="5 6" key="1">
    <citation type="submission" date="2017-04" db="EMBL/GenBank/DDBJ databases">
        <title>Draft Aigarchaeota genome from a New Zealand hot spring.</title>
        <authorList>
            <person name="Reysenbach A.-L."/>
            <person name="Donaho J.A."/>
            <person name="Gerhart J."/>
            <person name="Kelley J.F."/>
            <person name="Kouba K."/>
            <person name="Podar M."/>
            <person name="Stott M."/>
        </authorList>
    </citation>
    <scope>NUCLEOTIDE SEQUENCE [LARGE SCALE GENOMIC DNA]</scope>
    <source>
        <strain evidence="5">NZ13_MG1</strain>
    </source>
</reference>
<dbReference type="EMBL" id="NDWU01000002">
    <property type="protein sequence ID" value="PUA34252.1"/>
    <property type="molecule type" value="Genomic_DNA"/>
</dbReference>
<feature type="domain" description="Translation initiation factor IF2/IF5" evidence="4">
    <location>
        <begin position="29"/>
        <end position="136"/>
    </location>
</feature>
<gene>
    <name evidence="5" type="ORF">B9J98_01300</name>
</gene>
<evidence type="ECO:0000256" key="1">
    <source>
        <dbReference type="ARBA" id="ARBA00010397"/>
    </source>
</evidence>
<evidence type="ECO:0000256" key="2">
    <source>
        <dbReference type="ARBA" id="ARBA00022540"/>
    </source>
</evidence>
<name>A0A2R7YBI2_9ARCH</name>
<dbReference type="InterPro" id="IPR016190">
    <property type="entry name" value="Transl_init_fac_IF2/IF5_Zn-bd"/>
</dbReference>
<dbReference type="Gene3D" id="3.30.30.170">
    <property type="match status" value="1"/>
</dbReference>
<accession>A0A2R7YBI2</accession>
<dbReference type="PANTHER" id="PTHR23001:SF3">
    <property type="entry name" value="EUKARYOTIC TRANSLATION INITIATION FACTOR 2 SUBUNIT 2"/>
    <property type="match status" value="1"/>
</dbReference>
<evidence type="ECO:0000313" key="5">
    <source>
        <dbReference type="EMBL" id="PUA34252.1"/>
    </source>
</evidence>
<dbReference type="NCBIfam" id="NF003067">
    <property type="entry name" value="PRK03988.1"/>
    <property type="match status" value="1"/>
</dbReference>
<dbReference type="InterPro" id="IPR002735">
    <property type="entry name" value="Transl_init_fac_IF2/IF5_dom"/>
</dbReference>
<dbReference type="AlphaFoldDB" id="A0A2R7YBI2"/>
<evidence type="ECO:0000256" key="3">
    <source>
        <dbReference type="ARBA" id="ARBA00022917"/>
    </source>
</evidence>
<comment type="caution">
    <text evidence="5">The sequence shown here is derived from an EMBL/GenBank/DDBJ whole genome shotgun (WGS) entry which is preliminary data.</text>
</comment>
<dbReference type="GO" id="GO:0003743">
    <property type="term" value="F:translation initiation factor activity"/>
    <property type="evidence" value="ECO:0007669"/>
    <property type="project" value="UniProtKB-KW"/>
</dbReference>
<dbReference type="PANTHER" id="PTHR23001">
    <property type="entry name" value="EUKARYOTIC TRANSLATION INITIATION FACTOR"/>
    <property type="match status" value="1"/>
</dbReference>
<protein>
    <submittedName>
        <fullName evidence="5">Translation initiation factor IF-2 subunit beta</fullName>
    </submittedName>
</protein>
<dbReference type="Pfam" id="PF01873">
    <property type="entry name" value="eIF-5_eIF-2B"/>
    <property type="match status" value="1"/>
</dbReference>
<dbReference type="InterPro" id="IPR045196">
    <property type="entry name" value="IF2/IF5"/>
</dbReference>
<keyword evidence="3" id="KW-0648">Protein biosynthesis</keyword>
<evidence type="ECO:0000259" key="4">
    <source>
        <dbReference type="SMART" id="SM00653"/>
    </source>
</evidence>
<sequence>MVDISTKDAYMKMLERVMAEVRNISGKSGDRVLELRPSIMQTGKNTVITNFGHLAETLNRDPEHLARFIFKESGKAGVLEGERLTIQGKLSNEEIKRLLEIYMKEFVKCPVCGGVDTRIEAEKRFRFLQCDVCGAKSSIRKI</sequence>
<organism evidence="5 6">
    <name type="scientific">Candidatus Terraquivivens tikiterensis</name>
    <dbReference type="NCBI Taxonomy" id="1980982"/>
    <lineage>
        <taxon>Archaea</taxon>
        <taxon>Nitrososphaerota</taxon>
        <taxon>Candidatus Wolframiiraptoraceae</taxon>
        <taxon>Candidatus Terraquivivens</taxon>
    </lineage>
</organism>
<dbReference type="InterPro" id="IPR016189">
    <property type="entry name" value="Transl_init_fac_IF2/IF5_N"/>
</dbReference>
<comment type="similarity">
    <text evidence="1">Belongs to the eIF-2-beta/eIF-5 family.</text>
</comment>
<dbReference type="Proteomes" id="UP000244066">
    <property type="component" value="Unassembled WGS sequence"/>
</dbReference>
<dbReference type="SUPFAM" id="SSF75689">
    <property type="entry name" value="Zinc-binding domain of translation initiation factor 2 beta"/>
    <property type="match status" value="1"/>
</dbReference>
<keyword evidence="2 5" id="KW-0396">Initiation factor</keyword>
<dbReference type="SMART" id="SM00653">
    <property type="entry name" value="eIF2B_5"/>
    <property type="match status" value="1"/>
</dbReference>
<evidence type="ECO:0000313" key="6">
    <source>
        <dbReference type="Proteomes" id="UP000244066"/>
    </source>
</evidence>